<dbReference type="EMBL" id="CAMXCM010000002">
    <property type="protein sequence ID" value="CAI3937359.1"/>
    <property type="molecule type" value="Genomic_DNA"/>
</dbReference>
<organism evidence="1 3">
    <name type="scientific">Commensalibacter communis</name>
    <dbReference type="NCBI Taxonomy" id="2972786"/>
    <lineage>
        <taxon>Bacteria</taxon>
        <taxon>Pseudomonadati</taxon>
        <taxon>Pseudomonadota</taxon>
        <taxon>Alphaproteobacteria</taxon>
        <taxon>Acetobacterales</taxon>
        <taxon>Acetobacteraceae</taxon>
    </lineage>
</organism>
<dbReference type="Proteomes" id="UP001154259">
    <property type="component" value="Unassembled WGS sequence"/>
</dbReference>
<keyword evidence="4" id="KW-1185">Reference proteome</keyword>
<dbReference type="EMBL" id="CAMXCS010000002">
    <property type="protein sequence ID" value="CAI3946092.1"/>
    <property type="molecule type" value="Genomic_DNA"/>
</dbReference>
<accession>A0A9W4TNI6</accession>
<comment type="caution">
    <text evidence="1">The sequence shown here is derived from an EMBL/GenBank/DDBJ whole genome shotgun (WGS) entry which is preliminary data.</text>
</comment>
<name>A0A9W4TNI6_9PROT</name>
<dbReference type="Proteomes" id="UP001154255">
    <property type="component" value="Unassembled WGS sequence"/>
</dbReference>
<evidence type="ECO:0000313" key="4">
    <source>
        <dbReference type="Proteomes" id="UP001154259"/>
    </source>
</evidence>
<dbReference type="AlphaFoldDB" id="A0A9W4TNI6"/>
<sequence>MGSIGYLRIQKKPLNQLYSTLEIKNIHCGAYVSGYTKRQGNQFVIKTDVPDPRKDDLHQCQVTFIQTNQTISIVKEENCNEWHGISCPFTSLQFYSTKNNLPR</sequence>
<proteinExistence type="predicted"/>
<reference evidence="1" key="1">
    <citation type="submission" date="2022-10" db="EMBL/GenBank/DDBJ databases">
        <authorList>
            <person name="Botero Cardona J."/>
        </authorList>
    </citation>
    <scope>NUCLEOTIDE SEQUENCE</scope>
    <source>
        <strain evidence="1">LMG 31819</strain>
        <strain evidence="2">R-53529</strain>
    </source>
</reference>
<evidence type="ECO:0000313" key="2">
    <source>
        <dbReference type="EMBL" id="CAI3946092.1"/>
    </source>
</evidence>
<evidence type="ECO:0000313" key="1">
    <source>
        <dbReference type="EMBL" id="CAI3937359.1"/>
    </source>
</evidence>
<gene>
    <name evidence="2" type="ORF">R53529_LOCUS1414</name>
    <name evidence="1" type="ORF">R53530_LOCUS1020</name>
</gene>
<protein>
    <submittedName>
        <fullName evidence="1">Uncharacterized protein</fullName>
    </submittedName>
</protein>
<evidence type="ECO:0000313" key="3">
    <source>
        <dbReference type="Proteomes" id="UP001154255"/>
    </source>
</evidence>